<feature type="transmembrane region" description="Helical" evidence="7">
    <location>
        <begin position="81"/>
        <end position="102"/>
    </location>
</feature>
<accession>A0A517SQ12</accession>
<feature type="transmembrane region" description="Helical" evidence="7">
    <location>
        <begin position="194"/>
        <end position="217"/>
    </location>
</feature>
<evidence type="ECO:0000256" key="2">
    <source>
        <dbReference type="ARBA" id="ARBA00022692"/>
    </source>
</evidence>
<evidence type="ECO:0000256" key="7">
    <source>
        <dbReference type="SAM" id="Phobius"/>
    </source>
</evidence>
<feature type="region of interest" description="Disordered" evidence="6">
    <location>
        <begin position="329"/>
        <end position="362"/>
    </location>
</feature>
<evidence type="ECO:0000256" key="1">
    <source>
        <dbReference type="ARBA" id="ARBA00004141"/>
    </source>
</evidence>
<dbReference type="AlphaFoldDB" id="A0A517SQ12"/>
<keyword evidence="4 7" id="KW-0472">Membrane</keyword>
<evidence type="ECO:0000256" key="6">
    <source>
        <dbReference type="SAM" id="MobiDB-lite"/>
    </source>
</evidence>
<gene>
    <name evidence="8" type="ORF">SV7mr_07020</name>
</gene>
<dbReference type="SUPFAM" id="SSF81324">
    <property type="entry name" value="Voltage-gated potassium channels"/>
    <property type="match status" value="1"/>
</dbReference>
<evidence type="ECO:0000256" key="4">
    <source>
        <dbReference type="ARBA" id="ARBA00023136"/>
    </source>
</evidence>
<dbReference type="Proteomes" id="UP000315003">
    <property type="component" value="Chromosome"/>
</dbReference>
<evidence type="ECO:0000313" key="8">
    <source>
        <dbReference type="EMBL" id="QDT58213.1"/>
    </source>
</evidence>
<sequence>MKNQIIKKAWLRWIAERSEALMFSLAVAYLACLAVLVVLWVDVPGLETRSQLFDKDSERVEMLAGSFDDNSLRVIEHLETLVLVTMGLVWIVVIGEAIWHVLTRAPDRTNKHYHIASLVFCCCPFLRMCARSPEMRDRIWLPGLGWRRGGASLQRQLERSFSVPMMIVALLIMPILITEFFLKDQVAAYLWLRVLLHIGTGVIWFAFALEFVLMVSIAEKKIDYCKHHWIDLAIILLPLVAFLRSLSLARTLRLTNVMRVQQLSNLARAYRLRGTAIKAFRVLILFDLTERLFNLNKEKRLAKMQTQLRELEKQTRMLRHRMARLKRQIGEDSEAVNPTDQTPQPKHASQSFTTTPTVTADE</sequence>
<organism evidence="8 9">
    <name type="scientific">Stieleria bergensis</name>
    <dbReference type="NCBI Taxonomy" id="2528025"/>
    <lineage>
        <taxon>Bacteria</taxon>
        <taxon>Pseudomonadati</taxon>
        <taxon>Planctomycetota</taxon>
        <taxon>Planctomycetia</taxon>
        <taxon>Pirellulales</taxon>
        <taxon>Pirellulaceae</taxon>
        <taxon>Stieleria</taxon>
    </lineage>
</organism>
<dbReference type="RefSeq" id="WP_145269201.1">
    <property type="nucleotide sequence ID" value="NZ_CP036272.1"/>
</dbReference>
<comment type="subcellular location">
    <subcellularLocation>
        <location evidence="1">Membrane</location>
        <topology evidence="1">Multi-pass membrane protein</topology>
    </subcellularLocation>
</comment>
<dbReference type="InterPro" id="IPR027359">
    <property type="entry name" value="Volt_channel_dom_sf"/>
</dbReference>
<dbReference type="EMBL" id="CP036272">
    <property type="protein sequence ID" value="QDT58213.1"/>
    <property type="molecule type" value="Genomic_DNA"/>
</dbReference>
<evidence type="ECO:0000256" key="5">
    <source>
        <dbReference type="SAM" id="Coils"/>
    </source>
</evidence>
<feature type="transmembrane region" description="Helical" evidence="7">
    <location>
        <begin position="20"/>
        <end position="41"/>
    </location>
</feature>
<dbReference type="OrthoDB" id="210533at2"/>
<evidence type="ECO:0000313" key="9">
    <source>
        <dbReference type="Proteomes" id="UP000315003"/>
    </source>
</evidence>
<feature type="compositionally biased region" description="Polar residues" evidence="6">
    <location>
        <begin position="336"/>
        <end position="362"/>
    </location>
</feature>
<dbReference type="Gene3D" id="1.20.120.350">
    <property type="entry name" value="Voltage-gated potassium channels. Chain C"/>
    <property type="match status" value="1"/>
</dbReference>
<name>A0A517SQ12_9BACT</name>
<feature type="transmembrane region" description="Helical" evidence="7">
    <location>
        <begin position="161"/>
        <end position="182"/>
    </location>
</feature>
<feature type="coiled-coil region" evidence="5">
    <location>
        <begin position="294"/>
        <end position="328"/>
    </location>
</feature>
<evidence type="ECO:0000256" key="3">
    <source>
        <dbReference type="ARBA" id="ARBA00022989"/>
    </source>
</evidence>
<proteinExistence type="predicted"/>
<dbReference type="GO" id="GO:0016020">
    <property type="term" value="C:membrane"/>
    <property type="evidence" value="ECO:0007669"/>
    <property type="project" value="UniProtKB-SubCell"/>
</dbReference>
<keyword evidence="5" id="KW-0175">Coiled coil</keyword>
<keyword evidence="3 7" id="KW-1133">Transmembrane helix</keyword>
<protein>
    <recommendedName>
        <fullName evidence="10">Potassium channel protein</fullName>
    </recommendedName>
</protein>
<feature type="transmembrane region" description="Helical" evidence="7">
    <location>
        <begin position="229"/>
        <end position="249"/>
    </location>
</feature>
<keyword evidence="9" id="KW-1185">Reference proteome</keyword>
<evidence type="ECO:0008006" key="10">
    <source>
        <dbReference type="Google" id="ProtNLM"/>
    </source>
</evidence>
<reference evidence="8 9" key="1">
    <citation type="submission" date="2019-02" db="EMBL/GenBank/DDBJ databases">
        <title>Deep-cultivation of Planctomycetes and their phenomic and genomic characterization uncovers novel biology.</title>
        <authorList>
            <person name="Wiegand S."/>
            <person name="Jogler M."/>
            <person name="Boedeker C."/>
            <person name="Pinto D."/>
            <person name="Vollmers J."/>
            <person name="Rivas-Marin E."/>
            <person name="Kohn T."/>
            <person name="Peeters S.H."/>
            <person name="Heuer A."/>
            <person name="Rast P."/>
            <person name="Oberbeckmann S."/>
            <person name="Bunk B."/>
            <person name="Jeske O."/>
            <person name="Meyerdierks A."/>
            <person name="Storesund J.E."/>
            <person name="Kallscheuer N."/>
            <person name="Luecker S."/>
            <person name="Lage O.M."/>
            <person name="Pohl T."/>
            <person name="Merkel B.J."/>
            <person name="Hornburger P."/>
            <person name="Mueller R.-W."/>
            <person name="Bruemmer F."/>
            <person name="Labrenz M."/>
            <person name="Spormann A.M."/>
            <person name="Op den Camp H."/>
            <person name="Overmann J."/>
            <person name="Amann R."/>
            <person name="Jetten M.S.M."/>
            <person name="Mascher T."/>
            <person name="Medema M.H."/>
            <person name="Devos D.P."/>
            <person name="Kaster A.-K."/>
            <person name="Ovreas L."/>
            <person name="Rohde M."/>
            <person name="Galperin M.Y."/>
            <person name="Jogler C."/>
        </authorList>
    </citation>
    <scope>NUCLEOTIDE SEQUENCE [LARGE SCALE GENOMIC DNA]</scope>
    <source>
        <strain evidence="8 9">SV_7m_r</strain>
    </source>
</reference>
<keyword evidence="2 7" id="KW-0812">Transmembrane</keyword>